<accession>A0ABV0EYA0</accession>
<reference evidence="2" key="1">
    <citation type="submission" date="2016-06" db="EMBL/GenBank/DDBJ databases">
        <authorList>
            <person name="Van Tyne D."/>
        </authorList>
    </citation>
    <scope>NUCLEOTIDE SEQUENCE</scope>
    <source>
        <strain evidence="2">JM9A</strain>
    </source>
</reference>
<evidence type="ECO:0000259" key="1">
    <source>
        <dbReference type="Pfam" id="PF04326"/>
    </source>
</evidence>
<feature type="domain" description="Schlafen AlbA-2" evidence="1">
    <location>
        <begin position="14"/>
        <end position="131"/>
    </location>
</feature>
<reference evidence="2" key="2">
    <citation type="submission" date="2024-02" db="EMBL/GenBank/DDBJ databases">
        <title>The Genome Sequence of Enterococcus diestrammenae JM9A.</title>
        <authorList>
            <person name="Earl A."/>
            <person name="Manson A."/>
            <person name="Gilmore M."/>
            <person name="Sanders J."/>
            <person name="Shea T."/>
            <person name="Howe W."/>
            <person name="Livny J."/>
            <person name="Cuomo C."/>
            <person name="Neafsey D."/>
            <person name="Birren B."/>
        </authorList>
    </citation>
    <scope>NUCLEOTIDE SEQUENCE</scope>
    <source>
        <strain evidence="2">JM9A</strain>
    </source>
</reference>
<dbReference type="Proteomes" id="UP001429357">
    <property type="component" value="Unassembled WGS sequence"/>
</dbReference>
<sequence length="161" mass="18321">MKQWDLADLQYAPEGQFLDRKRASIAPQRVAQYLSAFANTLGGTLVLGVEDDGTITGFKFPGSVSQATYLAVPATYLREQPEYQVERIPCVNFRGESDELLVFQVAPYPEGLVTLLEGSGYLRVNDETRKLTLTLLGELKQRWEKRESEREKRDVEMREES</sequence>
<evidence type="ECO:0000313" key="3">
    <source>
        <dbReference type="Proteomes" id="UP001429357"/>
    </source>
</evidence>
<dbReference type="Gene3D" id="3.30.950.30">
    <property type="entry name" value="Schlafen, AAA domain"/>
    <property type="match status" value="1"/>
</dbReference>
<dbReference type="RefSeq" id="WP_161869572.1">
    <property type="nucleotide sequence ID" value="NZ_JBMRGR010000015.1"/>
</dbReference>
<dbReference type="Pfam" id="PF04326">
    <property type="entry name" value="SLFN_AlbA_2"/>
    <property type="match status" value="1"/>
</dbReference>
<dbReference type="InterPro" id="IPR038461">
    <property type="entry name" value="Schlafen_AlbA_2_dom_sf"/>
</dbReference>
<dbReference type="PANTHER" id="PTHR30595">
    <property type="entry name" value="GLPR-RELATED TRANSCRIPTIONAL REPRESSOR"/>
    <property type="match status" value="1"/>
</dbReference>
<comment type="caution">
    <text evidence="2">The sequence shown here is derived from an EMBL/GenBank/DDBJ whole genome shotgun (WGS) entry which is preliminary data.</text>
</comment>
<keyword evidence="3" id="KW-1185">Reference proteome</keyword>
<evidence type="ECO:0000313" key="2">
    <source>
        <dbReference type="EMBL" id="MEO1780778.1"/>
    </source>
</evidence>
<name>A0ABV0EYA0_9ENTE</name>
<dbReference type="PANTHER" id="PTHR30595:SF6">
    <property type="entry name" value="SCHLAFEN ALBA-2 DOMAIN-CONTAINING PROTEIN"/>
    <property type="match status" value="1"/>
</dbReference>
<dbReference type="InterPro" id="IPR007421">
    <property type="entry name" value="Schlafen_AlbA_2_dom"/>
</dbReference>
<protein>
    <recommendedName>
        <fullName evidence="1">Schlafen AlbA-2 domain-containing protein</fullName>
    </recommendedName>
</protein>
<gene>
    <name evidence="2" type="ORF">BAU18_000329</name>
</gene>
<proteinExistence type="predicted"/>
<dbReference type="EMBL" id="MAEI02000001">
    <property type="protein sequence ID" value="MEO1780778.1"/>
    <property type="molecule type" value="Genomic_DNA"/>
</dbReference>
<organism evidence="2 3">
    <name type="scientific">Enterococcus diestrammenae</name>
    <dbReference type="NCBI Taxonomy" id="1155073"/>
    <lineage>
        <taxon>Bacteria</taxon>
        <taxon>Bacillati</taxon>
        <taxon>Bacillota</taxon>
        <taxon>Bacilli</taxon>
        <taxon>Lactobacillales</taxon>
        <taxon>Enterococcaceae</taxon>
        <taxon>Enterococcus</taxon>
    </lineage>
</organism>